<dbReference type="GO" id="GO:0003700">
    <property type="term" value="F:DNA-binding transcription factor activity"/>
    <property type="evidence" value="ECO:0007669"/>
    <property type="project" value="TreeGrafter"/>
</dbReference>
<dbReference type="AlphaFoldDB" id="A0A132NHW9"/>
<evidence type="ECO:0000256" key="2">
    <source>
        <dbReference type="ARBA" id="ARBA00023015"/>
    </source>
</evidence>
<dbReference type="PROSITE" id="PS51077">
    <property type="entry name" value="HTH_ICLR"/>
    <property type="match status" value="1"/>
</dbReference>
<dbReference type="FunFam" id="1.10.10.10:FF:000056">
    <property type="entry name" value="IclR family transcriptional regulator"/>
    <property type="match status" value="1"/>
</dbReference>
<dbReference type="InterPro" id="IPR036390">
    <property type="entry name" value="WH_DNA-bd_sf"/>
</dbReference>
<evidence type="ECO:0000259" key="9">
    <source>
        <dbReference type="PROSITE" id="PS51078"/>
    </source>
</evidence>
<evidence type="ECO:0000256" key="7">
    <source>
        <dbReference type="ARBA" id="ARBA00070406"/>
    </source>
</evidence>
<feature type="domain" description="IclR-ED" evidence="9">
    <location>
        <begin position="74"/>
        <end position="254"/>
    </location>
</feature>
<dbReference type="Gene3D" id="3.30.450.40">
    <property type="match status" value="1"/>
</dbReference>
<comment type="function">
    <text evidence="6">May be an activator protein for the gylABX operon.</text>
</comment>
<dbReference type="SUPFAM" id="SSF55781">
    <property type="entry name" value="GAF domain-like"/>
    <property type="match status" value="1"/>
</dbReference>
<dbReference type="Proteomes" id="UP000070598">
    <property type="component" value="Unassembled WGS sequence"/>
</dbReference>
<feature type="domain" description="HTH iclR-type" evidence="8">
    <location>
        <begin position="12"/>
        <end position="73"/>
    </location>
</feature>
<sequence length="254" mass="27537">MPSPRNGTDGGLRSVLAALDLLDCFASADELGVSEIARRLGLAKSTVHRLLTTLCARGLAEKNPHTSRYRLGFRLYELGQLAISRFELRQAALPLLEELRERTGCTIHLAIPDGADIVYVERLQTLRGMRLMTNVSRRLPAHCTSSGKAIAAFDPAVAQARRAAGFPQLTSCSIRSAADYDRELEAVRRTGYAVNHDEALVGLSSVAAPVRDHEGRARAAISLVGLSREIESAIERNARLAQAAANKLARTLCL</sequence>
<protein>
    <recommendedName>
        <fullName evidence="7">Glycerol operon regulatory protein</fullName>
    </recommendedName>
</protein>
<evidence type="ECO:0000313" key="10">
    <source>
        <dbReference type="EMBL" id="KWW98215.1"/>
    </source>
</evidence>
<dbReference type="PANTHER" id="PTHR30136">
    <property type="entry name" value="HELIX-TURN-HELIX TRANSCRIPTIONAL REGULATOR, ICLR FAMILY"/>
    <property type="match status" value="1"/>
</dbReference>
<dbReference type="GO" id="GO:0045892">
    <property type="term" value="P:negative regulation of DNA-templated transcription"/>
    <property type="evidence" value="ECO:0007669"/>
    <property type="project" value="TreeGrafter"/>
</dbReference>
<keyword evidence="3" id="KW-0238">DNA-binding</keyword>
<dbReference type="SUPFAM" id="SSF46785">
    <property type="entry name" value="Winged helix' DNA-binding domain"/>
    <property type="match status" value="1"/>
</dbReference>
<dbReference type="GO" id="GO:0006071">
    <property type="term" value="P:glycerol metabolic process"/>
    <property type="evidence" value="ECO:0007669"/>
    <property type="project" value="UniProtKB-KW"/>
</dbReference>
<dbReference type="InterPro" id="IPR005471">
    <property type="entry name" value="Tscrpt_reg_IclR_N"/>
</dbReference>
<keyword evidence="5" id="KW-0804">Transcription</keyword>
<evidence type="ECO:0000256" key="5">
    <source>
        <dbReference type="ARBA" id="ARBA00023163"/>
    </source>
</evidence>
<dbReference type="PROSITE" id="PS51078">
    <property type="entry name" value="ICLR_ED"/>
    <property type="match status" value="1"/>
</dbReference>
<dbReference type="EMBL" id="JYIJ01000019">
    <property type="protein sequence ID" value="KWW98215.1"/>
    <property type="molecule type" value="Genomic_DNA"/>
</dbReference>
<evidence type="ECO:0000256" key="1">
    <source>
        <dbReference type="ARBA" id="ARBA00022798"/>
    </source>
</evidence>
<evidence type="ECO:0000313" key="11">
    <source>
        <dbReference type="EMBL" id="KWX09741.1"/>
    </source>
</evidence>
<dbReference type="InterPro" id="IPR029016">
    <property type="entry name" value="GAF-like_dom_sf"/>
</dbReference>
<evidence type="ECO:0000313" key="12">
    <source>
        <dbReference type="Proteomes" id="UP000070598"/>
    </source>
</evidence>
<keyword evidence="1" id="KW-0319">Glycerol metabolism</keyword>
<dbReference type="InterPro" id="IPR050707">
    <property type="entry name" value="HTH_MetabolicPath_Reg"/>
</dbReference>
<reference evidence="12" key="2">
    <citation type="submission" date="2015-02" db="EMBL/GenBank/DDBJ databases">
        <title>Physiological reanalysis, assessment of diazotrophy, and genome sequences of multiple isolates of Streptomyces thermoautotrophicus.</title>
        <authorList>
            <person name="MacKellar D.C."/>
            <person name="Lieber L."/>
            <person name="Norman J."/>
            <person name="Bolger A."/>
            <person name="Tobin C."/>
            <person name="Murray J.W."/>
            <person name="Friesen M."/>
            <person name="Prell J."/>
        </authorList>
    </citation>
    <scope>NUCLEOTIDE SEQUENCE [LARGE SCALE GENOMIC DNA]</scope>
    <source>
        <strain evidence="12">UBT1</strain>
    </source>
</reference>
<evidence type="ECO:0000313" key="13">
    <source>
        <dbReference type="Proteomes" id="UP000070659"/>
    </source>
</evidence>
<dbReference type="InterPro" id="IPR014757">
    <property type="entry name" value="Tscrpt_reg_IclR_C"/>
</dbReference>
<evidence type="ECO:0000259" key="8">
    <source>
        <dbReference type="PROSITE" id="PS51077"/>
    </source>
</evidence>
<dbReference type="InterPro" id="IPR036388">
    <property type="entry name" value="WH-like_DNA-bd_sf"/>
</dbReference>
<evidence type="ECO:0000256" key="4">
    <source>
        <dbReference type="ARBA" id="ARBA00023159"/>
    </source>
</evidence>
<dbReference type="Gene3D" id="1.10.10.10">
    <property type="entry name" value="Winged helix-like DNA-binding domain superfamily/Winged helix DNA-binding domain"/>
    <property type="match status" value="1"/>
</dbReference>
<evidence type="ECO:0000256" key="3">
    <source>
        <dbReference type="ARBA" id="ARBA00023125"/>
    </source>
</evidence>
<organism evidence="11 12">
    <name type="scientific">Carbonactinospora thermoautotrophica</name>
    <dbReference type="NCBI Taxonomy" id="1469144"/>
    <lineage>
        <taxon>Bacteria</taxon>
        <taxon>Bacillati</taxon>
        <taxon>Actinomycetota</taxon>
        <taxon>Actinomycetes</taxon>
        <taxon>Kitasatosporales</taxon>
        <taxon>Carbonactinosporaceae</taxon>
        <taxon>Carbonactinospora</taxon>
    </lineage>
</organism>
<dbReference type="Pfam" id="PF01614">
    <property type="entry name" value="IclR_C"/>
    <property type="match status" value="1"/>
</dbReference>
<dbReference type="GO" id="GO:0003677">
    <property type="term" value="F:DNA binding"/>
    <property type="evidence" value="ECO:0007669"/>
    <property type="project" value="UniProtKB-KW"/>
</dbReference>
<dbReference type="Proteomes" id="UP000070659">
    <property type="component" value="Unassembled WGS sequence"/>
</dbReference>
<name>A0A132NHW9_9ACTN</name>
<gene>
    <name evidence="10" type="ORF">TH66_18745</name>
    <name evidence="11" type="ORF">TR74_07785</name>
</gene>
<proteinExistence type="predicted"/>
<keyword evidence="2" id="KW-0805">Transcription regulation</keyword>
<comment type="caution">
    <text evidence="11">The sequence shown here is derived from an EMBL/GenBank/DDBJ whole genome shotgun (WGS) entry which is preliminary data.</text>
</comment>
<reference evidence="11 13" key="1">
    <citation type="submission" date="2015-02" db="EMBL/GenBank/DDBJ databases">
        <title>Physiological reanalysis, assessment of diazotrophy, and genome sequences of multiple isolates of Streptomyces thermoautotrophicus.</title>
        <authorList>
            <person name="MacKellar D.C."/>
            <person name="Lieber L."/>
            <person name="Norman J."/>
            <person name="Bolger A."/>
            <person name="Tobin C."/>
            <person name="Murray J.W."/>
            <person name="Prell J."/>
        </authorList>
    </citation>
    <scope>NUCLEOTIDE SEQUENCE [LARGE SCALE GENOMIC DNA]</scope>
    <source>
        <strain evidence="11 13">UBT1</strain>
    </source>
</reference>
<dbReference type="PANTHER" id="PTHR30136:SF35">
    <property type="entry name" value="HTH-TYPE TRANSCRIPTIONAL REGULATOR RV1719"/>
    <property type="match status" value="1"/>
</dbReference>
<dbReference type="SMART" id="SM00346">
    <property type="entry name" value="HTH_ICLR"/>
    <property type="match status" value="1"/>
</dbReference>
<dbReference type="Pfam" id="PF09339">
    <property type="entry name" value="HTH_IclR"/>
    <property type="match status" value="1"/>
</dbReference>
<evidence type="ECO:0000256" key="6">
    <source>
        <dbReference type="ARBA" id="ARBA00058938"/>
    </source>
</evidence>
<accession>A0A132NHW9</accession>
<keyword evidence="4" id="KW-0010">Activator</keyword>
<dbReference type="EMBL" id="JYIK01000734">
    <property type="protein sequence ID" value="KWX09741.1"/>
    <property type="molecule type" value="Genomic_DNA"/>
</dbReference>
<dbReference type="PATRIC" id="fig|1469144.8.peg.320"/>